<name>A0A4C1ZPK3_EUMVA</name>
<keyword evidence="3" id="KW-1185">Reference proteome</keyword>
<accession>A0A4C1ZPK3</accession>
<gene>
    <name evidence="2" type="ORF">EVAR_103749_1</name>
</gene>
<proteinExistence type="predicted"/>
<comment type="caution">
    <text evidence="2">The sequence shown here is derived from an EMBL/GenBank/DDBJ whole genome shotgun (WGS) entry which is preliminary data.</text>
</comment>
<sequence length="389" mass="41456">MESNLQTSCLTKPSTADRPAVVPSAVPAIPSAGLSSLSAFGLPGLITTASGVFSPSVTHISGLPTLYPCKIDSKTVPLMFKTPKPSGATTSDPDKDVLNNLAIALQLLIVSNLMKAPNNELETGKEISFAKLLDLIPLPSPAHVPTTPLKISTSSSSTRSSIPITTVRLLSSTNYAQPNVIPPLNIAPVPPLPTQIPNIPGPFMITQPAVYISQQTPVHDAPKATSNPGIQSPLLRHFQYTPSPHTQSTISPATSQIDSPSDTQSPQCDRERSMHYLQPYSSVTSTNPESPPSMLPNANFVGASNFVNPYPNSILNPTAVQSSRSLNIMSPYDSIASNSPQADAFPQFSLNGMTYLIKISNFHVAGAHRTTGWMVSLITFIECTYFDVL</sequence>
<organism evidence="2 3">
    <name type="scientific">Eumeta variegata</name>
    <name type="common">Bagworm moth</name>
    <name type="synonym">Eumeta japonica</name>
    <dbReference type="NCBI Taxonomy" id="151549"/>
    <lineage>
        <taxon>Eukaryota</taxon>
        <taxon>Metazoa</taxon>
        <taxon>Ecdysozoa</taxon>
        <taxon>Arthropoda</taxon>
        <taxon>Hexapoda</taxon>
        <taxon>Insecta</taxon>
        <taxon>Pterygota</taxon>
        <taxon>Neoptera</taxon>
        <taxon>Endopterygota</taxon>
        <taxon>Lepidoptera</taxon>
        <taxon>Glossata</taxon>
        <taxon>Ditrysia</taxon>
        <taxon>Tineoidea</taxon>
        <taxon>Psychidae</taxon>
        <taxon>Oiketicinae</taxon>
        <taxon>Eumeta</taxon>
    </lineage>
</organism>
<dbReference type="AlphaFoldDB" id="A0A4C1ZPK3"/>
<feature type="region of interest" description="Disordered" evidence="1">
    <location>
        <begin position="219"/>
        <end position="270"/>
    </location>
</feature>
<protein>
    <submittedName>
        <fullName evidence="2">Uncharacterized protein</fullName>
    </submittedName>
</protein>
<evidence type="ECO:0000313" key="2">
    <source>
        <dbReference type="EMBL" id="GBP88475.1"/>
    </source>
</evidence>
<feature type="compositionally biased region" description="Polar residues" evidence="1">
    <location>
        <begin position="240"/>
        <end position="267"/>
    </location>
</feature>
<evidence type="ECO:0000313" key="3">
    <source>
        <dbReference type="Proteomes" id="UP000299102"/>
    </source>
</evidence>
<reference evidence="2 3" key="1">
    <citation type="journal article" date="2019" name="Commun. Biol.">
        <title>The bagworm genome reveals a unique fibroin gene that provides high tensile strength.</title>
        <authorList>
            <person name="Kono N."/>
            <person name="Nakamura H."/>
            <person name="Ohtoshi R."/>
            <person name="Tomita M."/>
            <person name="Numata K."/>
            <person name="Arakawa K."/>
        </authorList>
    </citation>
    <scope>NUCLEOTIDE SEQUENCE [LARGE SCALE GENOMIC DNA]</scope>
</reference>
<evidence type="ECO:0000256" key="1">
    <source>
        <dbReference type="SAM" id="MobiDB-lite"/>
    </source>
</evidence>
<dbReference type="EMBL" id="BGZK01001936">
    <property type="protein sequence ID" value="GBP88475.1"/>
    <property type="molecule type" value="Genomic_DNA"/>
</dbReference>
<dbReference type="Proteomes" id="UP000299102">
    <property type="component" value="Unassembled WGS sequence"/>
</dbReference>